<dbReference type="InterPro" id="IPR000531">
    <property type="entry name" value="Beta-barrel_TonB"/>
</dbReference>
<dbReference type="EMBL" id="JAASRM010000001">
    <property type="protein sequence ID" value="NIK86770.1"/>
    <property type="molecule type" value="Genomic_DNA"/>
</dbReference>
<evidence type="ECO:0000256" key="13">
    <source>
        <dbReference type="SAM" id="SignalP"/>
    </source>
</evidence>
<reference evidence="16 17" key="1">
    <citation type="submission" date="2020-03" db="EMBL/GenBank/DDBJ databases">
        <title>Genomic Encyclopedia of Type Strains, Phase IV (KMG-IV): sequencing the most valuable type-strain genomes for metagenomic binning, comparative biology and taxonomic classification.</title>
        <authorList>
            <person name="Goeker M."/>
        </authorList>
    </citation>
    <scope>NUCLEOTIDE SEQUENCE [LARGE SCALE GENOMIC DNA]</scope>
    <source>
        <strain evidence="16 17">DSM 19867</strain>
    </source>
</reference>
<evidence type="ECO:0000256" key="2">
    <source>
        <dbReference type="ARBA" id="ARBA00022448"/>
    </source>
</evidence>
<name>A0A846MUL4_9PROT</name>
<proteinExistence type="inferred from homology"/>
<dbReference type="Gene3D" id="2.40.170.20">
    <property type="entry name" value="TonB-dependent receptor, beta-barrel domain"/>
    <property type="match status" value="1"/>
</dbReference>
<organism evidence="16 17">
    <name type="scientific">Rhizomicrobium palustre</name>
    <dbReference type="NCBI Taxonomy" id="189966"/>
    <lineage>
        <taxon>Bacteria</taxon>
        <taxon>Pseudomonadati</taxon>
        <taxon>Pseudomonadota</taxon>
        <taxon>Alphaproteobacteria</taxon>
        <taxon>Micropepsales</taxon>
        <taxon>Micropepsaceae</taxon>
        <taxon>Rhizomicrobium</taxon>
    </lineage>
</organism>
<evidence type="ECO:0000256" key="9">
    <source>
        <dbReference type="ARBA" id="ARBA00023136"/>
    </source>
</evidence>
<evidence type="ECO:0000256" key="12">
    <source>
        <dbReference type="RuleBase" id="RU003357"/>
    </source>
</evidence>
<evidence type="ECO:0000259" key="14">
    <source>
        <dbReference type="Pfam" id="PF00593"/>
    </source>
</evidence>
<evidence type="ECO:0000256" key="5">
    <source>
        <dbReference type="ARBA" id="ARBA00022692"/>
    </source>
</evidence>
<gene>
    <name evidence="16" type="ORF">FHS83_000088</name>
</gene>
<keyword evidence="8 12" id="KW-0798">TonB box</keyword>
<dbReference type="Pfam" id="PF00593">
    <property type="entry name" value="TonB_dep_Rec_b-barrel"/>
    <property type="match status" value="1"/>
</dbReference>
<keyword evidence="4" id="KW-0410">Iron transport</keyword>
<dbReference type="InterPro" id="IPR036942">
    <property type="entry name" value="Beta-barrel_TonB_sf"/>
</dbReference>
<dbReference type="InterPro" id="IPR039426">
    <property type="entry name" value="TonB-dep_rcpt-like"/>
</dbReference>
<keyword evidence="13" id="KW-0732">Signal</keyword>
<dbReference type="GO" id="GO:0006826">
    <property type="term" value="P:iron ion transport"/>
    <property type="evidence" value="ECO:0007669"/>
    <property type="project" value="UniProtKB-KW"/>
</dbReference>
<dbReference type="SUPFAM" id="SSF56935">
    <property type="entry name" value="Porins"/>
    <property type="match status" value="1"/>
</dbReference>
<protein>
    <submittedName>
        <fullName evidence="16">Outer membrane receptor protein involved in Fe transport</fullName>
    </submittedName>
</protein>
<evidence type="ECO:0000256" key="10">
    <source>
        <dbReference type="ARBA" id="ARBA00023237"/>
    </source>
</evidence>
<evidence type="ECO:0000256" key="11">
    <source>
        <dbReference type="PROSITE-ProRule" id="PRU01360"/>
    </source>
</evidence>
<dbReference type="PANTHER" id="PTHR32552">
    <property type="entry name" value="FERRICHROME IRON RECEPTOR-RELATED"/>
    <property type="match status" value="1"/>
</dbReference>
<dbReference type="PROSITE" id="PS52016">
    <property type="entry name" value="TONB_DEPENDENT_REC_3"/>
    <property type="match status" value="1"/>
</dbReference>
<dbReference type="GO" id="GO:0009279">
    <property type="term" value="C:cell outer membrane"/>
    <property type="evidence" value="ECO:0007669"/>
    <property type="project" value="UniProtKB-SubCell"/>
</dbReference>
<dbReference type="Proteomes" id="UP000570514">
    <property type="component" value="Unassembled WGS sequence"/>
</dbReference>
<evidence type="ECO:0000256" key="8">
    <source>
        <dbReference type="ARBA" id="ARBA00023077"/>
    </source>
</evidence>
<dbReference type="RefSeq" id="WP_167079782.1">
    <property type="nucleotide sequence ID" value="NZ_BAAADC010000001.1"/>
</dbReference>
<keyword evidence="2 11" id="KW-0813">Transport</keyword>
<evidence type="ECO:0000256" key="6">
    <source>
        <dbReference type="ARBA" id="ARBA00023004"/>
    </source>
</evidence>
<keyword evidence="16" id="KW-0675">Receptor</keyword>
<keyword evidence="3 11" id="KW-1134">Transmembrane beta strand</keyword>
<keyword evidence="10 11" id="KW-0998">Cell outer membrane</keyword>
<feature type="chain" id="PRO_5032855445" evidence="13">
    <location>
        <begin position="23"/>
        <end position="710"/>
    </location>
</feature>
<evidence type="ECO:0000256" key="3">
    <source>
        <dbReference type="ARBA" id="ARBA00022452"/>
    </source>
</evidence>
<evidence type="ECO:0000313" key="16">
    <source>
        <dbReference type="EMBL" id="NIK86770.1"/>
    </source>
</evidence>
<comment type="subcellular location">
    <subcellularLocation>
        <location evidence="1 11">Cell outer membrane</location>
        <topology evidence="1 11">Multi-pass membrane protein</topology>
    </subcellularLocation>
</comment>
<evidence type="ECO:0000313" key="17">
    <source>
        <dbReference type="Proteomes" id="UP000570514"/>
    </source>
</evidence>
<dbReference type="InterPro" id="IPR012910">
    <property type="entry name" value="Plug_dom"/>
</dbReference>
<evidence type="ECO:0000256" key="4">
    <source>
        <dbReference type="ARBA" id="ARBA00022496"/>
    </source>
</evidence>
<keyword evidence="17" id="KW-1185">Reference proteome</keyword>
<feature type="domain" description="TonB-dependent receptor plug" evidence="15">
    <location>
        <begin position="43"/>
        <end position="151"/>
    </location>
</feature>
<dbReference type="PANTHER" id="PTHR32552:SF81">
    <property type="entry name" value="TONB-DEPENDENT OUTER MEMBRANE RECEPTOR"/>
    <property type="match status" value="1"/>
</dbReference>
<accession>A0A846MUL4</accession>
<sequence>MRIKSAILSCVSVAAMAGAAVADDQLETVYVTATKGVAQSLIAAPMAVQVISDIELKAKRINDIHDLVTTAIPGASEEEQIGVFIRDYALRGSGAGGGVGDPMIGYYIDDTAWAIPNSQVAPSLRIVDIDRVEVLRGPYGTLYGAGAMGGTMIFHTKNPDLHKMTVNADATFAGMQNADNLDYTVEGAISVPLVDGKLGLRVSGGYNYQPGYASVYATDTSAPPVARHANDVHQEDIRAVLLYKPTEDFTARFQYWAFGGYQNYSTQVQSVSPAALTNWGNIKGFENSHSHLYSASLQYDLDGISLTSATSYFRTGGESLYALFPTIALDQGGANQHGRYPGTYSFQEELRASSTTPGPLHWVAGLYYQDGRSLYWYSIPAFNIGAATNVKTKNWSTFGEVSYDLFGGKLVPLVGLRYFNDDRSFNSITNPDSATPTTASGSAKPSVTTWRANLSWHPSDDMTVYVNAGNGFRSPIMQSAPQVTALNKDGINGQLTLKPDTDISYEVGLKGRLSSFNIDYSVSGYWLAYKNFQTGVNTSTGISAFANLGTARTEGIDLELHWFPLEGLSLGFLGNINRSVYGTVDPSVAALSSSGFNVRKGGQMLNTPGYTARFDAGYEWAIGNDYTAYVIAAAIPTAKRINQYGVYSAAYTLYNTSLGVRFGKYNVELFGENLADARGPFYIRAVGSPKNMQVGPNPRTIGIRASLNFE</sequence>
<evidence type="ECO:0000256" key="1">
    <source>
        <dbReference type="ARBA" id="ARBA00004571"/>
    </source>
</evidence>
<keyword evidence="5 11" id="KW-0812">Transmembrane</keyword>
<evidence type="ECO:0000259" key="15">
    <source>
        <dbReference type="Pfam" id="PF07715"/>
    </source>
</evidence>
<evidence type="ECO:0000256" key="7">
    <source>
        <dbReference type="ARBA" id="ARBA00023065"/>
    </source>
</evidence>
<feature type="domain" description="TonB-dependent receptor-like beta-barrel" evidence="14">
    <location>
        <begin position="251"/>
        <end position="674"/>
    </location>
</feature>
<keyword evidence="6" id="KW-0408">Iron</keyword>
<keyword evidence="9 11" id="KW-0472">Membrane</keyword>
<comment type="caution">
    <text evidence="16">The sequence shown here is derived from an EMBL/GenBank/DDBJ whole genome shotgun (WGS) entry which is preliminary data.</text>
</comment>
<dbReference type="Pfam" id="PF07715">
    <property type="entry name" value="Plug"/>
    <property type="match status" value="1"/>
</dbReference>
<comment type="similarity">
    <text evidence="11 12">Belongs to the TonB-dependent receptor family.</text>
</comment>
<dbReference type="AlphaFoldDB" id="A0A846MUL4"/>
<keyword evidence="7" id="KW-0406">Ion transport</keyword>
<feature type="signal peptide" evidence="13">
    <location>
        <begin position="1"/>
        <end position="22"/>
    </location>
</feature>